<organism evidence="2 4">
    <name type="scientific">Clostridium chromiireducens</name>
    <dbReference type="NCBI Taxonomy" id="225345"/>
    <lineage>
        <taxon>Bacteria</taxon>
        <taxon>Bacillati</taxon>
        <taxon>Bacillota</taxon>
        <taxon>Clostridia</taxon>
        <taxon>Eubacteriales</taxon>
        <taxon>Clostridiaceae</taxon>
        <taxon>Clostridium</taxon>
    </lineage>
</organism>
<dbReference type="RefSeq" id="WP_079437729.1">
    <property type="nucleotide sequence ID" value="NZ_MZGT01000001.1"/>
</dbReference>
<dbReference type="EMBL" id="MZGT01000001">
    <property type="protein sequence ID" value="OPJ66263.1"/>
    <property type="molecule type" value="Genomic_DNA"/>
</dbReference>
<dbReference type="Proteomes" id="UP000265930">
    <property type="component" value="Unassembled WGS sequence"/>
</dbReference>
<dbReference type="AlphaFoldDB" id="A0A1V4J237"/>
<reference evidence="2 4" key="1">
    <citation type="submission" date="2017-03" db="EMBL/GenBank/DDBJ databases">
        <title>Genome sequence of Clostridium chromiireducens DSM 23318.</title>
        <authorList>
            <person name="Poehlein A."/>
            <person name="Daniel R."/>
        </authorList>
    </citation>
    <scope>NUCLEOTIDE SEQUENCE [LARGE SCALE GENOMIC DNA]</scope>
    <source>
        <strain evidence="2 4">DSM 23318</strain>
    </source>
</reference>
<gene>
    <name evidence="2" type="ORF">CLCHR_01360</name>
    <name evidence="3" type="ORF">D2A34_21310</name>
</gene>
<feature type="coiled-coil region" evidence="1">
    <location>
        <begin position="689"/>
        <end position="716"/>
    </location>
</feature>
<accession>A0A1V4J237</accession>
<keyword evidence="1" id="KW-0175">Coiled coil</keyword>
<dbReference type="OrthoDB" id="1876940at2"/>
<protein>
    <submittedName>
        <fullName evidence="2">Uncharacterized protein</fullName>
    </submittedName>
</protein>
<dbReference type="Proteomes" id="UP000191056">
    <property type="component" value="Unassembled WGS sequence"/>
</dbReference>
<evidence type="ECO:0000313" key="2">
    <source>
        <dbReference type="EMBL" id="OPJ66263.1"/>
    </source>
</evidence>
<keyword evidence="4" id="KW-1185">Reference proteome</keyword>
<proteinExistence type="predicted"/>
<name>A0A1V4J237_9CLOT</name>
<reference evidence="3 5" key="2">
    <citation type="submission" date="2018-08" db="EMBL/GenBank/DDBJ databases">
        <title>Genome of Clostridium chromiireducens C1, DSM12136.</title>
        <authorList>
            <person name="Xing M."/>
            <person name="Wei Y."/>
            <person name="Ang E.L."/>
            <person name="Zhao H."/>
            <person name="Zhang Y."/>
        </authorList>
    </citation>
    <scope>NUCLEOTIDE SEQUENCE [LARGE SCALE GENOMIC DNA]</scope>
    <source>
        <strain evidence="3 5">C1</strain>
    </source>
</reference>
<evidence type="ECO:0000256" key="1">
    <source>
        <dbReference type="SAM" id="Coils"/>
    </source>
</evidence>
<evidence type="ECO:0000313" key="4">
    <source>
        <dbReference type="Proteomes" id="UP000191056"/>
    </source>
</evidence>
<feature type="coiled-coil region" evidence="1">
    <location>
        <begin position="750"/>
        <end position="868"/>
    </location>
</feature>
<evidence type="ECO:0000313" key="5">
    <source>
        <dbReference type="Proteomes" id="UP000265930"/>
    </source>
</evidence>
<dbReference type="EMBL" id="QXDJ01000006">
    <property type="protein sequence ID" value="RII32760.1"/>
    <property type="molecule type" value="Genomic_DNA"/>
</dbReference>
<evidence type="ECO:0000313" key="3">
    <source>
        <dbReference type="EMBL" id="RII32760.1"/>
    </source>
</evidence>
<feature type="coiled-coil region" evidence="1">
    <location>
        <begin position="219"/>
        <end position="281"/>
    </location>
</feature>
<comment type="caution">
    <text evidence="2">The sequence shown here is derived from an EMBL/GenBank/DDBJ whole genome shotgun (WGS) entry which is preliminary data.</text>
</comment>
<sequence>MEHNENNFAYLRRTSIEKYYCELIKAEHACEYFPIITKVIVRKVLEVFLKDIAEKNNIESNVSAWNLFNNINSSPKFSLPEKIYNYIEIILVNGYEHVSRNNKKISKHPIEILETMHNILCWYLKETEPLTVELIGDLNFRAPSTIEYMEKEICKIQKDILQKDKQINNLRKKIIQLSNKPKIISDVNKTIIEIKREKEILEECHKISIKKIEFQRKQVSDIEKNYKTYIKKLEILKEKCNENQELLFEKESQLVKAEIENQELKHTIKFLDEEENTIETKEHYIEKELKIVRQSYENLSKLTNQYQDILETMEFSYDRDLQKILELQKNNINMKISFEDSIFNENIVIYNKNTIEAKRKISIFKGILDERIKREVRNGYIYKRFIGLKGRELRIAYTIINSANKSNNIISKSKETLLKSNEEKFLTSLSKNLEDLSNISDDEIKLVLYYKLINLSQMHVGVIYNRRQFVQSVENIVERAYQILVDKKDFKGRIRKLDAIGSYYLEKILISLKNKNANIQIHDILVDKIYKIIMKLKQNEENIGKTKIYYDKFDLDNMSETTLKISIKSQVFVFLSIMVSLGNITSFREVAAVILEIDSLISKRPLSDSFYDGERQNLRFPNEYFMILMALSSGITSISQKQQEELLPLLIAEIMSLDVEDNVNFDCYDRMVDLWKHKQQRYNDIFIEKENKENVLESLLKEKQELEINNAELLRTNGVLVERYNMYKDEFKEIVLKSDKRILLPSYISFERLRNKKEMAENNINESKSKLGTLKSMFSPDMWKEQASKLINESNMVEAEKRLIEEAKQKPYFKKEYSVFSELEKQIKESNELVDKSEEKLKDKNSLIDNTKKQISKLQRQLNNIKEHYPDIEEGYY</sequence>